<dbReference type="Gene3D" id="2.40.30.10">
    <property type="entry name" value="Translation factors"/>
    <property type="match status" value="1"/>
</dbReference>
<keyword evidence="7" id="KW-1015">Disulfide bond</keyword>
<dbReference type="InterPro" id="IPR004506">
    <property type="entry name" value="MnmA-like"/>
</dbReference>
<feature type="binding site" evidence="9">
    <location>
        <begin position="12"/>
        <end position="19"/>
    </location>
    <ligand>
        <name>ATP</name>
        <dbReference type="ChEBI" id="CHEBI:30616"/>
    </ligand>
</feature>
<comment type="function">
    <text evidence="9">Catalyzes the 2-thiolation of uridine at the wobble position (U34) of tRNA, leading to the formation of s(2)U34.</text>
</comment>
<feature type="domain" description="tRNA-specific 2-thiouridylase MnmA-like C-terminal" evidence="10">
    <location>
        <begin position="286"/>
        <end position="361"/>
    </location>
</feature>
<feature type="region of interest" description="Interaction with target base in tRNA" evidence="9">
    <location>
        <begin position="98"/>
        <end position="100"/>
    </location>
</feature>
<evidence type="ECO:0000256" key="5">
    <source>
        <dbReference type="ARBA" id="ARBA00022840"/>
    </source>
</evidence>
<keyword evidence="4 9" id="KW-0547">Nucleotide-binding</keyword>
<accession>A0ABZ0SF38</accession>
<dbReference type="HAMAP" id="MF_00144">
    <property type="entry name" value="tRNA_thiouridyl_MnmA"/>
    <property type="match status" value="1"/>
</dbReference>
<dbReference type="InterPro" id="IPR046884">
    <property type="entry name" value="MnmA-like_central"/>
</dbReference>
<keyword evidence="3 9" id="KW-0819">tRNA processing</keyword>
<evidence type="ECO:0000256" key="7">
    <source>
        <dbReference type="ARBA" id="ARBA00023157"/>
    </source>
</evidence>
<dbReference type="SUPFAM" id="SSF52402">
    <property type="entry name" value="Adenine nucleotide alpha hydrolases-like"/>
    <property type="match status" value="1"/>
</dbReference>
<gene>
    <name evidence="9 12" type="primary">mnmA</name>
    <name evidence="12" type="ORF">Thiowin_04238</name>
</gene>
<dbReference type="Pfam" id="PF03054">
    <property type="entry name" value="tRNA_Me_trans"/>
    <property type="match status" value="1"/>
</dbReference>
<keyword evidence="13" id="KW-1185">Reference proteome</keyword>
<evidence type="ECO:0000256" key="8">
    <source>
        <dbReference type="ARBA" id="ARBA00051542"/>
    </source>
</evidence>
<dbReference type="Proteomes" id="UP001432180">
    <property type="component" value="Chromosome"/>
</dbReference>
<evidence type="ECO:0000256" key="9">
    <source>
        <dbReference type="HAMAP-Rule" id="MF_00144"/>
    </source>
</evidence>
<evidence type="ECO:0000313" key="12">
    <source>
        <dbReference type="EMBL" id="WPL19132.1"/>
    </source>
</evidence>
<comment type="catalytic activity">
    <reaction evidence="8 9">
        <text>S-sulfanyl-L-cysteinyl-[protein] + uridine(34) in tRNA + AH2 + ATP = 2-thiouridine(34) in tRNA + L-cysteinyl-[protein] + A + AMP + diphosphate + H(+)</text>
        <dbReference type="Rhea" id="RHEA:47032"/>
        <dbReference type="Rhea" id="RHEA-COMP:10131"/>
        <dbReference type="Rhea" id="RHEA-COMP:11726"/>
        <dbReference type="Rhea" id="RHEA-COMP:11727"/>
        <dbReference type="Rhea" id="RHEA-COMP:11728"/>
        <dbReference type="ChEBI" id="CHEBI:13193"/>
        <dbReference type="ChEBI" id="CHEBI:15378"/>
        <dbReference type="ChEBI" id="CHEBI:17499"/>
        <dbReference type="ChEBI" id="CHEBI:29950"/>
        <dbReference type="ChEBI" id="CHEBI:30616"/>
        <dbReference type="ChEBI" id="CHEBI:33019"/>
        <dbReference type="ChEBI" id="CHEBI:61963"/>
        <dbReference type="ChEBI" id="CHEBI:65315"/>
        <dbReference type="ChEBI" id="CHEBI:87170"/>
        <dbReference type="ChEBI" id="CHEBI:456215"/>
        <dbReference type="EC" id="2.8.1.13"/>
    </reaction>
</comment>
<evidence type="ECO:0000256" key="6">
    <source>
        <dbReference type="ARBA" id="ARBA00022884"/>
    </source>
</evidence>
<dbReference type="CDD" id="cd01998">
    <property type="entry name" value="MnmA_TRMU-like"/>
    <property type="match status" value="1"/>
</dbReference>
<keyword evidence="2 9" id="KW-0808">Transferase</keyword>
<reference evidence="12 13" key="1">
    <citation type="journal article" date="2023" name="Microorganisms">
        <title>Thiorhodovibrio frisius and Trv. litoralis spp. nov., Two Novel Members from a Clade of Fastidious Purple Sulfur Bacteria That Exhibit Unique Red-Shifted Light-Harvesting Capabilities.</title>
        <authorList>
            <person name="Methner A."/>
            <person name="Kuzyk S.B."/>
            <person name="Petersen J."/>
            <person name="Bauer S."/>
            <person name="Brinkmann H."/>
            <person name="Sichau K."/>
            <person name="Wanner G."/>
            <person name="Wolf J."/>
            <person name="Neumann-Schaal M."/>
            <person name="Henke P."/>
            <person name="Tank M."/>
            <person name="Sproer C."/>
            <person name="Bunk B."/>
            <person name="Overmann J."/>
        </authorList>
    </citation>
    <scope>NUCLEOTIDE SEQUENCE [LARGE SCALE GENOMIC DNA]</scope>
    <source>
        <strain evidence="12 13">DSM 6702</strain>
    </source>
</reference>
<evidence type="ECO:0000259" key="11">
    <source>
        <dbReference type="Pfam" id="PF20259"/>
    </source>
</evidence>
<dbReference type="NCBIfam" id="TIGR00420">
    <property type="entry name" value="trmU"/>
    <property type="match status" value="1"/>
</dbReference>
<feature type="domain" description="tRNA-specific 2-thiouridylase MnmA-like central" evidence="11">
    <location>
        <begin position="208"/>
        <end position="275"/>
    </location>
</feature>
<dbReference type="InterPro" id="IPR023382">
    <property type="entry name" value="MnmA-like_central_sf"/>
</dbReference>
<keyword evidence="9" id="KW-0963">Cytoplasm</keyword>
<feature type="active site" description="Nucleophile" evidence="9">
    <location>
        <position position="103"/>
    </location>
</feature>
<keyword evidence="5 9" id="KW-0067">ATP-binding</keyword>
<dbReference type="GO" id="GO:0016740">
    <property type="term" value="F:transferase activity"/>
    <property type="evidence" value="ECO:0007669"/>
    <property type="project" value="UniProtKB-KW"/>
</dbReference>
<evidence type="ECO:0000256" key="2">
    <source>
        <dbReference type="ARBA" id="ARBA00022679"/>
    </source>
</evidence>
<evidence type="ECO:0000256" key="4">
    <source>
        <dbReference type="ARBA" id="ARBA00022741"/>
    </source>
</evidence>
<feature type="binding site" evidence="9">
    <location>
        <position position="127"/>
    </location>
    <ligand>
        <name>ATP</name>
        <dbReference type="ChEBI" id="CHEBI:30616"/>
    </ligand>
</feature>
<dbReference type="InterPro" id="IPR014729">
    <property type="entry name" value="Rossmann-like_a/b/a_fold"/>
</dbReference>
<feature type="region of interest" description="Interaction with tRNA" evidence="9">
    <location>
        <begin position="149"/>
        <end position="151"/>
    </location>
</feature>
<feature type="site" description="Interaction with tRNA" evidence="9">
    <location>
        <position position="345"/>
    </location>
</feature>
<evidence type="ECO:0000259" key="10">
    <source>
        <dbReference type="Pfam" id="PF20258"/>
    </source>
</evidence>
<feature type="binding site" evidence="9">
    <location>
        <position position="38"/>
    </location>
    <ligand>
        <name>ATP</name>
        <dbReference type="ChEBI" id="CHEBI:30616"/>
    </ligand>
</feature>
<protein>
    <recommendedName>
        <fullName evidence="9">tRNA-specific 2-thiouridylase MnmA</fullName>
        <ecNumber evidence="9">2.8.1.13</ecNumber>
    </recommendedName>
</protein>
<dbReference type="Pfam" id="PF20258">
    <property type="entry name" value="tRNA_Me_trans_C"/>
    <property type="match status" value="1"/>
</dbReference>
<dbReference type="RefSeq" id="WP_328984878.1">
    <property type="nucleotide sequence ID" value="NZ_CP121472.1"/>
</dbReference>
<feature type="site" description="Interaction with tRNA" evidence="9">
    <location>
        <position position="128"/>
    </location>
</feature>
<name>A0ABZ0SF38_9GAMM</name>
<dbReference type="EC" id="2.8.1.13" evidence="9"/>
<dbReference type="InterPro" id="IPR046885">
    <property type="entry name" value="MnmA-like_C"/>
</dbReference>
<dbReference type="PANTHER" id="PTHR11933:SF5">
    <property type="entry name" value="MITOCHONDRIAL TRNA-SPECIFIC 2-THIOURIDYLASE 1"/>
    <property type="match status" value="1"/>
</dbReference>
<dbReference type="Pfam" id="PF20259">
    <property type="entry name" value="tRNA_Me_trans_M"/>
    <property type="match status" value="1"/>
</dbReference>
<dbReference type="NCBIfam" id="NF001138">
    <property type="entry name" value="PRK00143.1"/>
    <property type="match status" value="1"/>
</dbReference>
<sequence>MSPSASQRVLVGLSGGVDSAIAAHLLIEQGYRIEALFMKNWEEDDKPGYCAAAQDLADAQAVAERLGIPLRTVNFATEYWDLVFERFLAEYRALRTPNPDILCNSEIKFRAFLDHALSLGADWIATGHYARVTRENGKARLRLARDGNKDQTYFLHRLDQAQLGRALFPLAEKTKPEVRALARQLGLANAGKKDSTGICFIGERRFADFLARYLPREPGPIETPEGQVLGEHQGLAYYTIGQRQGLGIGGQAGAAEAPWFVAAKEPARNALIVVQGGDHPLLFARGLSGEQPHWISGEPPAPAPLDCLCRLRHRQPLQACTLLEYDRHGCQLRFAVPQRAVTPGQSVVFYRRDQCLGGCIIAAAG</sequence>
<dbReference type="PANTHER" id="PTHR11933">
    <property type="entry name" value="TRNA 5-METHYLAMINOMETHYL-2-THIOURIDYLATE -METHYLTRANSFERASE"/>
    <property type="match status" value="1"/>
</dbReference>
<keyword evidence="6 9" id="KW-0694">RNA-binding</keyword>
<proteinExistence type="inferred from homology"/>
<comment type="similarity">
    <text evidence="9">Belongs to the MnmA/TRMU family.</text>
</comment>
<keyword evidence="1 9" id="KW-0820">tRNA-binding</keyword>
<evidence type="ECO:0000256" key="1">
    <source>
        <dbReference type="ARBA" id="ARBA00022555"/>
    </source>
</evidence>
<evidence type="ECO:0000256" key="3">
    <source>
        <dbReference type="ARBA" id="ARBA00022694"/>
    </source>
</evidence>
<organism evidence="12 13">
    <name type="scientific">Thiorhodovibrio winogradskyi</name>
    <dbReference type="NCBI Taxonomy" id="77007"/>
    <lineage>
        <taxon>Bacteria</taxon>
        <taxon>Pseudomonadati</taxon>
        <taxon>Pseudomonadota</taxon>
        <taxon>Gammaproteobacteria</taxon>
        <taxon>Chromatiales</taxon>
        <taxon>Chromatiaceae</taxon>
        <taxon>Thiorhodovibrio</taxon>
    </lineage>
</organism>
<dbReference type="Gene3D" id="2.30.30.280">
    <property type="entry name" value="Adenine nucleotide alpha hydrolases-like domains"/>
    <property type="match status" value="1"/>
</dbReference>
<evidence type="ECO:0000313" key="13">
    <source>
        <dbReference type="Proteomes" id="UP001432180"/>
    </source>
</evidence>
<comment type="subcellular location">
    <subcellularLocation>
        <location evidence="9">Cytoplasm</location>
    </subcellularLocation>
</comment>
<comment type="caution">
    <text evidence="9">Lacks conserved residue(s) required for the propagation of feature annotation.</text>
</comment>
<dbReference type="Gene3D" id="3.40.50.620">
    <property type="entry name" value="HUPs"/>
    <property type="match status" value="1"/>
</dbReference>
<dbReference type="EMBL" id="CP121472">
    <property type="protein sequence ID" value="WPL19132.1"/>
    <property type="molecule type" value="Genomic_DNA"/>
</dbReference>
<feature type="active site" description="Cysteine persulfide intermediate" evidence="9">
    <location>
        <position position="199"/>
    </location>
</feature>